<keyword evidence="1" id="KW-0378">Hydrolase</keyword>
<dbReference type="KEGG" id="vg:26040719"/>
<dbReference type="Gene3D" id="3.40.50.300">
    <property type="entry name" value="P-loop containing nucleotide triphosphate hydrolases"/>
    <property type="match status" value="1"/>
</dbReference>
<name>D2XJA8_9CAUD</name>
<dbReference type="GO" id="GO:0004386">
    <property type="term" value="F:helicase activity"/>
    <property type="evidence" value="ECO:0007669"/>
    <property type="project" value="UniProtKB-KW"/>
</dbReference>
<dbReference type="OrthoDB" id="454at10239"/>
<dbReference type="RefSeq" id="YP_009168824.1">
    <property type="nucleotide sequence ID" value="NC_027993.1"/>
</dbReference>
<keyword evidence="2" id="KW-1185">Reference proteome</keyword>
<evidence type="ECO:0000313" key="1">
    <source>
        <dbReference type="EMBL" id="ADA82286.1"/>
    </source>
</evidence>
<dbReference type="GeneID" id="26040719"/>
<keyword evidence="1" id="KW-0547">Nucleotide-binding</keyword>
<accession>D2XJA8</accession>
<keyword evidence="1" id="KW-0067">ATP-binding</keyword>
<dbReference type="Proteomes" id="UP000001891">
    <property type="component" value="Segment"/>
</dbReference>
<organism evidence="1 2">
    <name type="scientific">Escherichia phage K1G</name>
    <dbReference type="NCBI Taxonomy" id="698486"/>
    <lineage>
        <taxon>Viruses</taxon>
        <taxon>Duplodnaviria</taxon>
        <taxon>Heunggongvirae</taxon>
        <taxon>Uroviricota</taxon>
        <taxon>Caudoviricetes</taxon>
        <taxon>Sarkviridae</taxon>
        <taxon>Guernseyvirinae</taxon>
        <taxon>Kagunavirus</taxon>
        <taxon>Kagunavirus K1G</taxon>
    </lineage>
</organism>
<dbReference type="SUPFAM" id="SSF52540">
    <property type="entry name" value="P-loop containing nucleoside triphosphate hydrolases"/>
    <property type="match status" value="1"/>
</dbReference>
<reference evidence="1 2" key="1">
    <citation type="journal article" date="2010" name="Virology">
        <title>A tale of tails: Sialidase is key to success in a model of phage therapy against K1-capsulated Escherichia coli.</title>
        <authorList>
            <person name="Bull J.J."/>
            <person name="Vimr E.R."/>
            <person name="Molineux I.J."/>
        </authorList>
    </citation>
    <scope>NUCLEOTIDE SEQUENCE</scope>
</reference>
<protein>
    <submittedName>
        <fullName evidence="1">Putative helicase-primase</fullName>
    </submittedName>
</protein>
<dbReference type="EMBL" id="GU196277">
    <property type="protein sequence ID" value="ADA82286.1"/>
    <property type="molecule type" value="Genomic_DNA"/>
</dbReference>
<dbReference type="Pfam" id="PF13481">
    <property type="entry name" value="AAA_25"/>
    <property type="match status" value="1"/>
</dbReference>
<proteinExistence type="predicted"/>
<dbReference type="InterPro" id="IPR027417">
    <property type="entry name" value="P-loop_NTPase"/>
</dbReference>
<keyword evidence="1" id="KW-0347">Helicase</keyword>
<evidence type="ECO:0000313" key="2">
    <source>
        <dbReference type="Proteomes" id="UP000001891"/>
    </source>
</evidence>
<sequence>MSDVILSYSWSRRNARAEKKDINVRTTHTATLDDLKELIQPLDAVRDGINPKTAPGYITAACDSTHSTVKDPETGDFKQARKGFFYRCDASVSKSSLAYLDFDSATPEEYQEAVRLVKRSRRGMCIYTTASHTDESPRFRVVMPLARPVEGGDIIRVRHGLLEHFFKSMGADRSGFTLSQPMYLPPVGSTVIWSRRNDLIDPDELLEGIPAVDVSSASDYQIPEELRTAFTDAFEALAFEYGGIMTPRGLKMPATPEHAENYSDPTPRPDDFLLCFPREGYEAPNVTMIHDTDITATEGMSPKEVWKYACDATGLPFSEVAEAIGWGARESVSCSLDDLEDDEDSEDDELPEPVKADFVVEGYMPSDCIWDIVGESGTYKSFYTLGMMYLSAAGYRFAGADTQRCHHFYIDGEGGAATRTRIDALAAKYSEEGKDYVHVIDMGEVGKLKSLIKLMRETAGDEPIGMVAFDTLNQTLALTIDKFDENSSSTAIGMGKVIAILKEVRDATKAAVGVVHHTPKGGKKARGSGALYAGVDVELTIERATDRQINVYHSKFKHGPQQKTVGMVLESVQFREAPPPKEYRAVEFLGSTEEYGTIVNLDLPEPHKALVLMPWGFEPFKTDEEKEREEGLTKEGKENVRKTIENAVNSSEATILAAFELAEGTYNGNEGITVAAANKLAQSDPNAKAFNSKEAIERGKIKKMVEAGYLVPGTDENNQIIPGRYRLNTRITDNKIPKTIYEPNEMLTVTEEDLE</sequence>